<comment type="subcellular location">
    <subcellularLocation>
        <location evidence="7">Secreted</location>
    </subcellularLocation>
</comment>
<feature type="domain" description="Peptidase S1" evidence="8">
    <location>
        <begin position="135"/>
        <end position="395"/>
    </location>
</feature>
<keyword evidence="7" id="KW-0964">Secreted</keyword>
<dbReference type="InterPro" id="IPR022700">
    <property type="entry name" value="CLIP"/>
</dbReference>
<dbReference type="Gene3D" id="2.40.10.10">
    <property type="entry name" value="Trypsin-like serine proteases"/>
    <property type="match status" value="2"/>
</dbReference>
<dbReference type="PRINTS" id="PR00722">
    <property type="entry name" value="CHYMOTRYPSIN"/>
</dbReference>
<accession>A0ABM3GLK7</accession>
<dbReference type="GO" id="GO:0008233">
    <property type="term" value="F:peptidase activity"/>
    <property type="evidence" value="ECO:0007669"/>
    <property type="project" value="UniProtKB-KW"/>
</dbReference>
<dbReference type="InterPro" id="IPR001314">
    <property type="entry name" value="Peptidase_S1A"/>
</dbReference>
<dbReference type="SUPFAM" id="SSF50494">
    <property type="entry name" value="Trypsin-like serine proteases"/>
    <property type="match status" value="1"/>
</dbReference>
<evidence type="ECO:0000256" key="3">
    <source>
        <dbReference type="ARBA" id="ARBA00022801"/>
    </source>
</evidence>
<keyword evidence="5" id="KW-1015">Disulfide bond</keyword>
<sequence>MLFYLGIIFLAISESNGREYERFFPPEESCRSVSGTAGNCVNINECGQLLELLKQPRPLPTSTLDILSKSQCGFDGRMPKVCCPRNTQPAPTATNAPDMTTDVSTGVPQPPDVTHHPNLRLLDHQRCGPITESKIFGGNKTSVFEFPWMALIGYDVGKRDPEFRCGGSLISKRYVLTAAHCVTGLSSSLRLVGVRIGEHDLSKERDCNYEEGVEIACAARYQDFLVEKSYAHSGYNREKLHNDIALIRINGDADFQPDSVRPICLPIGNAATIQRQKLIVTGWGTTESGYRSQDLLKVKLPVMPNPKCASFYNNLSNPLDISYKQLCAGGSNQMDSCSGDSGGPAQFPGLYFNGQPRYIQFGIVSFGPRQCGIEGFPGVYTRVPYYMDWILNTMTE</sequence>
<dbReference type="RefSeq" id="XP_046601152.1">
    <property type="nucleotide sequence ID" value="XM_046745196.1"/>
</dbReference>
<gene>
    <name evidence="11" type="primary">LOC107216894</name>
</gene>
<dbReference type="EC" id="3.4.21.-" evidence="7"/>
<dbReference type="PROSITE" id="PS51888">
    <property type="entry name" value="CLIP"/>
    <property type="match status" value="1"/>
</dbReference>
<evidence type="ECO:0000259" key="8">
    <source>
        <dbReference type="PROSITE" id="PS50240"/>
    </source>
</evidence>
<dbReference type="GO" id="GO:0006508">
    <property type="term" value="P:proteolysis"/>
    <property type="evidence" value="ECO:0007669"/>
    <property type="project" value="UniProtKB-KW"/>
</dbReference>
<dbReference type="InterPro" id="IPR038565">
    <property type="entry name" value="CLIP_sf"/>
</dbReference>
<organism evidence="10 11">
    <name type="scientific">Neodiprion lecontei</name>
    <name type="common">Redheaded pine sawfly</name>
    <dbReference type="NCBI Taxonomy" id="441921"/>
    <lineage>
        <taxon>Eukaryota</taxon>
        <taxon>Metazoa</taxon>
        <taxon>Ecdysozoa</taxon>
        <taxon>Arthropoda</taxon>
        <taxon>Hexapoda</taxon>
        <taxon>Insecta</taxon>
        <taxon>Pterygota</taxon>
        <taxon>Neoptera</taxon>
        <taxon>Endopterygota</taxon>
        <taxon>Hymenoptera</taxon>
        <taxon>Tenthredinoidea</taxon>
        <taxon>Diprionidae</taxon>
        <taxon>Diprioninae</taxon>
        <taxon>Neodiprion</taxon>
    </lineage>
</organism>
<proteinExistence type="inferred from homology"/>
<dbReference type="Proteomes" id="UP000829291">
    <property type="component" value="Chromosome 7"/>
</dbReference>
<evidence type="ECO:0000259" key="9">
    <source>
        <dbReference type="PROSITE" id="PS51888"/>
    </source>
</evidence>
<reference evidence="11" key="1">
    <citation type="submission" date="2025-08" db="UniProtKB">
        <authorList>
            <consortium name="RefSeq"/>
        </authorList>
    </citation>
    <scope>IDENTIFICATION</scope>
    <source>
        <tissue evidence="11">Thorax and Abdomen</tissue>
    </source>
</reference>
<protein>
    <recommendedName>
        <fullName evidence="7">CLIP domain-containing serine protease</fullName>
        <ecNumber evidence="7">3.4.21.-</ecNumber>
    </recommendedName>
</protein>
<evidence type="ECO:0000256" key="7">
    <source>
        <dbReference type="RuleBase" id="RU366078"/>
    </source>
</evidence>
<evidence type="ECO:0000256" key="1">
    <source>
        <dbReference type="ARBA" id="ARBA00022670"/>
    </source>
</evidence>
<comment type="similarity">
    <text evidence="6 7">Belongs to the peptidase S1 family. CLIP subfamily.</text>
</comment>
<feature type="domain" description="Clip" evidence="9">
    <location>
        <begin position="29"/>
        <end position="83"/>
    </location>
</feature>
<keyword evidence="2 7" id="KW-0732">Signal</keyword>
<dbReference type="SMART" id="SM00020">
    <property type="entry name" value="Tryp_SPc"/>
    <property type="match status" value="1"/>
</dbReference>
<keyword evidence="10" id="KW-1185">Reference proteome</keyword>
<dbReference type="InterPro" id="IPR051487">
    <property type="entry name" value="Ser/Thr_Proteases_Immune/Dev"/>
</dbReference>
<evidence type="ECO:0000313" key="10">
    <source>
        <dbReference type="Proteomes" id="UP000829291"/>
    </source>
</evidence>
<evidence type="ECO:0000256" key="5">
    <source>
        <dbReference type="ARBA" id="ARBA00023157"/>
    </source>
</evidence>
<evidence type="ECO:0000256" key="2">
    <source>
        <dbReference type="ARBA" id="ARBA00022729"/>
    </source>
</evidence>
<dbReference type="PANTHER" id="PTHR24256">
    <property type="entry name" value="TRYPTASE-RELATED"/>
    <property type="match status" value="1"/>
</dbReference>
<feature type="chain" id="PRO_5044959580" description="CLIP domain-containing serine protease" evidence="7">
    <location>
        <begin position="18"/>
        <end position="396"/>
    </location>
</feature>
<feature type="signal peptide" evidence="7">
    <location>
        <begin position="1"/>
        <end position="17"/>
    </location>
</feature>
<name>A0ABM3GLK7_NEOLC</name>
<dbReference type="GeneID" id="107216894"/>
<keyword evidence="3 7" id="KW-0378">Hydrolase</keyword>
<dbReference type="Pfam" id="PF00089">
    <property type="entry name" value="Trypsin"/>
    <property type="match status" value="1"/>
</dbReference>
<dbReference type="InterPro" id="IPR018114">
    <property type="entry name" value="TRYPSIN_HIS"/>
</dbReference>
<evidence type="ECO:0000313" key="11">
    <source>
        <dbReference type="RefSeq" id="XP_046601152.1"/>
    </source>
</evidence>
<evidence type="ECO:0000256" key="6">
    <source>
        <dbReference type="ARBA" id="ARBA00024195"/>
    </source>
</evidence>
<dbReference type="Gene3D" id="3.30.1640.30">
    <property type="match status" value="1"/>
</dbReference>
<keyword evidence="4 7" id="KW-0720">Serine protease</keyword>
<dbReference type="InterPro" id="IPR009003">
    <property type="entry name" value="Peptidase_S1_PA"/>
</dbReference>
<dbReference type="PROSITE" id="PS00134">
    <property type="entry name" value="TRYPSIN_HIS"/>
    <property type="match status" value="1"/>
</dbReference>
<dbReference type="SMART" id="SM00680">
    <property type="entry name" value="CLIP"/>
    <property type="match status" value="1"/>
</dbReference>
<dbReference type="CDD" id="cd00190">
    <property type="entry name" value="Tryp_SPc"/>
    <property type="match status" value="1"/>
</dbReference>
<keyword evidence="1 7" id="KW-0645">Protease</keyword>
<dbReference type="InterPro" id="IPR001254">
    <property type="entry name" value="Trypsin_dom"/>
</dbReference>
<dbReference type="PROSITE" id="PS50240">
    <property type="entry name" value="TRYPSIN_DOM"/>
    <property type="match status" value="1"/>
</dbReference>
<evidence type="ECO:0000256" key="4">
    <source>
        <dbReference type="ARBA" id="ARBA00022825"/>
    </source>
</evidence>
<dbReference type="Pfam" id="PF12032">
    <property type="entry name" value="CLIP"/>
    <property type="match status" value="1"/>
</dbReference>
<dbReference type="InterPro" id="IPR043504">
    <property type="entry name" value="Peptidase_S1_PA_chymotrypsin"/>
</dbReference>
<comment type="domain">
    <text evidence="7">The clip domain consists of 35-55 residues which are 'knitted' together usually by 3 conserved disulfide bonds forming a clip-like compact structure.</text>
</comment>